<feature type="transmembrane region" description="Helical" evidence="1">
    <location>
        <begin position="6"/>
        <end position="27"/>
    </location>
</feature>
<dbReference type="AlphaFoldDB" id="A0ABD5GN36"/>
<keyword evidence="1" id="KW-0472">Membrane</keyword>
<protein>
    <recommendedName>
        <fullName evidence="4">Thioredoxin domain-containing protein</fullName>
    </recommendedName>
</protein>
<organism evidence="2 3">
    <name type="scientific">Lactococcus lactis</name>
    <dbReference type="NCBI Taxonomy" id="1358"/>
    <lineage>
        <taxon>Bacteria</taxon>
        <taxon>Bacillati</taxon>
        <taxon>Bacillota</taxon>
        <taxon>Bacilli</taxon>
        <taxon>Lactobacillales</taxon>
        <taxon>Streptococcaceae</taxon>
        <taxon>Lactococcus</taxon>
    </lineage>
</organism>
<proteinExistence type="predicted"/>
<dbReference type="Proteomes" id="UP001186159">
    <property type="component" value="Unassembled WGS sequence"/>
</dbReference>
<keyword evidence="1" id="KW-0812">Transmembrane</keyword>
<dbReference type="RefSeq" id="WP_317070709.1">
    <property type="nucleotide sequence ID" value="NZ_JAWHVN010000024.1"/>
</dbReference>
<dbReference type="SUPFAM" id="SSF52833">
    <property type="entry name" value="Thioredoxin-like"/>
    <property type="match status" value="1"/>
</dbReference>
<dbReference type="Gene3D" id="3.40.30.10">
    <property type="entry name" value="Glutaredoxin"/>
    <property type="match status" value="1"/>
</dbReference>
<name>A0ABD5GN36_9LACT</name>
<comment type="caution">
    <text evidence="2">The sequence shown here is derived from an EMBL/GenBank/DDBJ whole genome shotgun (WGS) entry which is preliminary data.</text>
</comment>
<sequence>MRKKSIWILGVLLVIAGVAIIGALFFYKPLTSQKDFVETPQLYQKLNQENSKKFVLVFFKNGCPYCRSAKDEITSAIKQSDIPVYIVNTESKTGIDLVNHFSIKYASTITVLDSGKFKSLPYADKIDGKIRPIKSNIKQALGE</sequence>
<evidence type="ECO:0000256" key="1">
    <source>
        <dbReference type="SAM" id="Phobius"/>
    </source>
</evidence>
<gene>
    <name evidence="2" type="ORF">RZO27_03980</name>
</gene>
<accession>A0ABD5GN36</accession>
<evidence type="ECO:0008006" key="4">
    <source>
        <dbReference type="Google" id="ProtNLM"/>
    </source>
</evidence>
<reference evidence="2 3" key="1">
    <citation type="submission" date="2023-10" db="EMBL/GenBank/DDBJ databases">
        <title>Production of high quality cheese from raw caw milk (raw cheese).</title>
        <authorList>
            <person name="Samouris G."/>
        </authorList>
    </citation>
    <scope>NUCLEOTIDE SEQUENCE [LARGE SCALE GENOMIC DNA]</scope>
    <source>
        <strain evidence="2 3">MRS-5</strain>
    </source>
</reference>
<keyword evidence="1" id="KW-1133">Transmembrane helix</keyword>
<evidence type="ECO:0000313" key="3">
    <source>
        <dbReference type="Proteomes" id="UP001186159"/>
    </source>
</evidence>
<dbReference type="InterPro" id="IPR036249">
    <property type="entry name" value="Thioredoxin-like_sf"/>
</dbReference>
<evidence type="ECO:0000313" key="2">
    <source>
        <dbReference type="EMBL" id="MDV2618291.1"/>
    </source>
</evidence>
<dbReference type="EMBL" id="JAWHVN010000024">
    <property type="protein sequence ID" value="MDV2618291.1"/>
    <property type="molecule type" value="Genomic_DNA"/>
</dbReference>